<dbReference type="Proteomes" id="UP000494256">
    <property type="component" value="Unassembled WGS sequence"/>
</dbReference>
<evidence type="ECO:0000256" key="1">
    <source>
        <dbReference type="SAM" id="MobiDB-lite"/>
    </source>
</evidence>
<dbReference type="Proteomes" id="UP000494106">
    <property type="component" value="Unassembled WGS sequence"/>
</dbReference>
<gene>
    <name evidence="3" type="ORF">APLA_LOCUS11869</name>
    <name evidence="2" type="ORF">APLA_LOCUS9070</name>
</gene>
<comment type="caution">
    <text evidence="2">The sequence shown here is derived from an EMBL/GenBank/DDBJ whole genome shotgun (WGS) entry which is preliminary data.</text>
</comment>
<evidence type="ECO:0000313" key="3">
    <source>
        <dbReference type="EMBL" id="CAB3247321.1"/>
    </source>
</evidence>
<organism evidence="2 4">
    <name type="scientific">Arctia plantaginis</name>
    <name type="common">Wood tiger moth</name>
    <name type="synonym">Phalaena plantaginis</name>
    <dbReference type="NCBI Taxonomy" id="874455"/>
    <lineage>
        <taxon>Eukaryota</taxon>
        <taxon>Metazoa</taxon>
        <taxon>Ecdysozoa</taxon>
        <taxon>Arthropoda</taxon>
        <taxon>Hexapoda</taxon>
        <taxon>Insecta</taxon>
        <taxon>Pterygota</taxon>
        <taxon>Neoptera</taxon>
        <taxon>Endopterygota</taxon>
        <taxon>Lepidoptera</taxon>
        <taxon>Glossata</taxon>
        <taxon>Ditrysia</taxon>
        <taxon>Noctuoidea</taxon>
        <taxon>Erebidae</taxon>
        <taxon>Arctiinae</taxon>
        <taxon>Arctia</taxon>
    </lineage>
</organism>
<proteinExistence type="predicted"/>
<feature type="compositionally biased region" description="Basic and acidic residues" evidence="1">
    <location>
        <begin position="106"/>
        <end position="131"/>
    </location>
</feature>
<dbReference type="EMBL" id="CADEBC010000517">
    <property type="protein sequence ID" value="CAB3242549.1"/>
    <property type="molecule type" value="Genomic_DNA"/>
</dbReference>
<sequence>MAFVEDTECGYCSDYITQTLLLQNIVIDINQLLKKYYSNKNVVKRRRWHKTMWATLSTVSIVLSVTSLHADIGTLTTVLSSDTDIKPPIVTNKNFVDVIKESLRRNNDDYKTNDHVGQREPAPRDTRRALNESDQVAAETKDDETEILPATPTGDTNEFRSAVKDVPRSKKKHEHVSIRSHSSHKVKFNSNTERKMVDRWKVLIEKSNRLRKYTSSPKIEPSSSAKVLRIQNAMRTKTEAKTTTETMTSRTTTRPRPRQAPNIAILPLRAPGPVRKPPNADQLDMAPARGAYIHDLRLKGRFCYRHILWPEGPKYNSKGETIMPAFNASMYNRKRKFFETVKPKFMLPRCCNCCKKSVLGCQ</sequence>
<evidence type="ECO:0000313" key="4">
    <source>
        <dbReference type="Proteomes" id="UP000494106"/>
    </source>
</evidence>
<accession>A0A8S1ACD6</accession>
<keyword evidence="4" id="KW-1185">Reference proteome</keyword>
<feature type="region of interest" description="Disordered" evidence="1">
    <location>
        <begin position="237"/>
        <end position="257"/>
    </location>
</feature>
<feature type="compositionally biased region" description="Low complexity" evidence="1">
    <location>
        <begin position="243"/>
        <end position="254"/>
    </location>
</feature>
<dbReference type="EMBL" id="CADEBD010000336">
    <property type="protein sequence ID" value="CAB3247321.1"/>
    <property type="molecule type" value="Genomic_DNA"/>
</dbReference>
<dbReference type="AlphaFoldDB" id="A0A8S1ACD6"/>
<evidence type="ECO:0000313" key="2">
    <source>
        <dbReference type="EMBL" id="CAB3242549.1"/>
    </source>
</evidence>
<reference evidence="4 5" key="1">
    <citation type="submission" date="2020-04" db="EMBL/GenBank/DDBJ databases">
        <authorList>
            <person name="Wallbank WR R."/>
            <person name="Pardo Diaz C."/>
            <person name="Kozak K."/>
            <person name="Martin S."/>
            <person name="Jiggins C."/>
            <person name="Moest M."/>
            <person name="Warren A I."/>
            <person name="Byers J.R.P. K."/>
            <person name="Montejo-Kovacevich G."/>
            <person name="Yen C E."/>
        </authorList>
    </citation>
    <scope>NUCLEOTIDE SEQUENCE [LARGE SCALE GENOMIC DNA]</scope>
</reference>
<evidence type="ECO:0000313" key="5">
    <source>
        <dbReference type="Proteomes" id="UP000494256"/>
    </source>
</evidence>
<feature type="region of interest" description="Disordered" evidence="1">
    <location>
        <begin position="106"/>
        <end position="186"/>
    </location>
</feature>
<feature type="compositionally biased region" description="Basic and acidic residues" evidence="1">
    <location>
        <begin position="157"/>
        <end position="168"/>
    </location>
</feature>
<name>A0A8S1ACD6_ARCPL</name>
<protein>
    <submittedName>
        <fullName evidence="2">Uncharacterized protein</fullName>
    </submittedName>
</protein>
<dbReference type="OrthoDB" id="7480743at2759"/>